<gene>
    <name evidence="1" type="ORF">A2Y57_02495</name>
</gene>
<reference evidence="1 2" key="1">
    <citation type="journal article" date="2016" name="Nat. Commun.">
        <title>Thousands of microbial genomes shed light on interconnected biogeochemical processes in an aquifer system.</title>
        <authorList>
            <person name="Anantharaman K."/>
            <person name="Brown C.T."/>
            <person name="Hug L.A."/>
            <person name="Sharon I."/>
            <person name="Castelle C.J."/>
            <person name="Probst A.J."/>
            <person name="Thomas B.C."/>
            <person name="Singh A."/>
            <person name="Wilkins M.J."/>
            <person name="Karaoz U."/>
            <person name="Brodie E.L."/>
            <person name="Williams K.H."/>
            <person name="Hubbard S.S."/>
            <person name="Banfield J.F."/>
        </authorList>
    </citation>
    <scope>NUCLEOTIDE SEQUENCE [LARGE SCALE GENOMIC DNA]</scope>
</reference>
<evidence type="ECO:0000313" key="1">
    <source>
        <dbReference type="EMBL" id="OGY25014.1"/>
    </source>
</evidence>
<dbReference type="Proteomes" id="UP000177103">
    <property type="component" value="Unassembled WGS sequence"/>
</dbReference>
<name>A0A1G1WBL8_9BACT</name>
<dbReference type="EMBL" id="MHCQ01000004">
    <property type="protein sequence ID" value="OGY25014.1"/>
    <property type="molecule type" value="Genomic_DNA"/>
</dbReference>
<comment type="caution">
    <text evidence="1">The sequence shown here is derived from an EMBL/GenBank/DDBJ whole genome shotgun (WGS) entry which is preliminary data.</text>
</comment>
<protein>
    <submittedName>
        <fullName evidence="1">Uncharacterized protein</fullName>
    </submittedName>
</protein>
<proteinExistence type="predicted"/>
<accession>A0A1G1WBL8</accession>
<evidence type="ECO:0000313" key="2">
    <source>
        <dbReference type="Proteomes" id="UP000177103"/>
    </source>
</evidence>
<dbReference type="AlphaFoldDB" id="A0A1G1WBL8"/>
<sequence>MAECRRAEWANTNQLTVNNQELRKGPKGPFLFWYELDWLEYNFECYRKNLRVRDEGGLRMRDWSEYWRGTVRSWRGIISPELKSDLAIAYFGAREIVIGRALLQQDEQPPIIIDVQETASIITQLKDIHEEMLEAVERLLRLGFENIYNQIFDGYKEFLDEHKESNLGFAFELFDLFRANFEWRAFELLTSDETGDYEGSVHGLKVCDGMAKAIYSLVINRSPELAPALENIARANETFYREIRWL</sequence>
<organism evidence="1 2">
    <name type="scientific">Candidatus Woykebacteria bacterium RBG_13_40_7b</name>
    <dbReference type="NCBI Taxonomy" id="1802594"/>
    <lineage>
        <taxon>Bacteria</taxon>
        <taxon>Candidatus Woykeibacteriota</taxon>
    </lineage>
</organism>